<accession>A0A2P2J1V2</accession>
<protein>
    <submittedName>
        <fullName evidence="1">Uncharacterized protein</fullName>
    </submittedName>
</protein>
<evidence type="ECO:0000313" key="1">
    <source>
        <dbReference type="EMBL" id="MBW87430.1"/>
    </source>
</evidence>
<proteinExistence type="predicted"/>
<dbReference type="EMBL" id="GGEC01006947">
    <property type="protein sequence ID" value="MBW87430.1"/>
    <property type="molecule type" value="Transcribed_RNA"/>
</dbReference>
<reference evidence="1" key="1">
    <citation type="submission" date="2018-02" db="EMBL/GenBank/DDBJ databases">
        <title>Rhizophora mucronata_Transcriptome.</title>
        <authorList>
            <person name="Meera S.P."/>
            <person name="Sreeshan A."/>
            <person name="Augustine A."/>
        </authorList>
    </citation>
    <scope>NUCLEOTIDE SEQUENCE</scope>
    <source>
        <tissue evidence="1">Leaf</tissue>
    </source>
</reference>
<name>A0A2P2J1V2_RHIMU</name>
<organism evidence="1">
    <name type="scientific">Rhizophora mucronata</name>
    <name type="common">Asiatic mangrove</name>
    <dbReference type="NCBI Taxonomy" id="61149"/>
    <lineage>
        <taxon>Eukaryota</taxon>
        <taxon>Viridiplantae</taxon>
        <taxon>Streptophyta</taxon>
        <taxon>Embryophyta</taxon>
        <taxon>Tracheophyta</taxon>
        <taxon>Spermatophyta</taxon>
        <taxon>Magnoliopsida</taxon>
        <taxon>eudicotyledons</taxon>
        <taxon>Gunneridae</taxon>
        <taxon>Pentapetalae</taxon>
        <taxon>rosids</taxon>
        <taxon>fabids</taxon>
        <taxon>Malpighiales</taxon>
        <taxon>Rhizophoraceae</taxon>
        <taxon>Rhizophora</taxon>
    </lineage>
</organism>
<dbReference type="AlphaFoldDB" id="A0A2P2J1V2"/>
<sequence>MHPITISQLQFLVTPVGDSMVLSHSHKQGSIKVELNNTSYY</sequence>